<dbReference type="RefSeq" id="XP_045955679.1">
    <property type="nucleotide sequence ID" value="XM_046100587.1"/>
</dbReference>
<keyword evidence="3" id="KW-1185">Reference proteome</keyword>
<dbReference type="Proteomes" id="UP000758603">
    <property type="component" value="Unassembled WGS sequence"/>
</dbReference>
<reference evidence="2" key="1">
    <citation type="journal article" date="2021" name="Nat. Commun.">
        <title>Genetic determinants of endophytism in the Arabidopsis root mycobiome.</title>
        <authorList>
            <person name="Mesny F."/>
            <person name="Miyauchi S."/>
            <person name="Thiergart T."/>
            <person name="Pickel B."/>
            <person name="Atanasova L."/>
            <person name="Karlsson M."/>
            <person name="Huettel B."/>
            <person name="Barry K.W."/>
            <person name="Haridas S."/>
            <person name="Chen C."/>
            <person name="Bauer D."/>
            <person name="Andreopoulos W."/>
            <person name="Pangilinan J."/>
            <person name="LaButti K."/>
            <person name="Riley R."/>
            <person name="Lipzen A."/>
            <person name="Clum A."/>
            <person name="Drula E."/>
            <person name="Henrissat B."/>
            <person name="Kohler A."/>
            <person name="Grigoriev I.V."/>
            <person name="Martin F.M."/>
            <person name="Hacquard S."/>
        </authorList>
    </citation>
    <scope>NUCLEOTIDE SEQUENCE</scope>
    <source>
        <strain evidence="2">MPI-SDFR-AT-0073</strain>
    </source>
</reference>
<feature type="region of interest" description="Disordered" evidence="1">
    <location>
        <begin position="113"/>
        <end position="150"/>
    </location>
</feature>
<evidence type="ECO:0000313" key="2">
    <source>
        <dbReference type="EMBL" id="KAH6649172.1"/>
    </source>
</evidence>
<proteinExistence type="predicted"/>
<name>A0A9P8UFT5_9PEZI</name>
<gene>
    <name evidence="2" type="ORF">BKA67DRAFT_539161</name>
</gene>
<comment type="caution">
    <text evidence="2">The sequence shown here is derived from an EMBL/GenBank/DDBJ whole genome shotgun (WGS) entry which is preliminary data.</text>
</comment>
<organism evidence="2 3">
    <name type="scientific">Truncatella angustata</name>
    <dbReference type="NCBI Taxonomy" id="152316"/>
    <lineage>
        <taxon>Eukaryota</taxon>
        <taxon>Fungi</taxon>
        <taxon>Dikarya</taxon>
        <taxon>Ascomycota</taxon>
        <taxon>Pezizomycotina</taxon>
        <taxon>Sordariomycetes</taxon>
        <taxon>Xylariomycetidae</taxon>
        <taxon>Amphisphaeriales</taxon>
        <taxon>Sporocadaceae</taxon>
        <taxon>Truncatella</taxon>
    </lineage>
</organism>
<feature type="compositionally biased region" description="Basic and acidic residues" evidence="1">
    <location>
        <begin position="123"/>
        <end position="137"/>
    </location>
</feature>
<evidence type="ECO:0000313" key="3">
    <source>
        <dbReference type="Proteomes" id="UP000758603"/>
    </source>
</evidence>
<dbReference type="EMBL" id="JAGPXC010000007">
    <property type="protein sequence ID" value="KAH6649172.1"/>
    <property type="molecule type" value="Genomic_DNA"/>
</dbReference>
<protein>
    <submittedName>
        <fullName evidence="2">Uncharacterized protein</fullName>
    </submittedName>
</protein>
<accession>A0A9P8UFT5</accession>
<sequence length="150" mass="16228">MLHRPGIGTVCPPALIIIHYSRLGQGKPIAGWENKGWHGGLATTEAGKTPIIDETIKSLTNGRGLRLKTGGRSVDRWVPTNLLKFMRYCCGTWGACTWAETQIGMVGGIATKSNSLKQAGSPDKSEPRLGDEGDRVAEPPSTGEHYIPYR</sequence>
<dbReference type="AlphaFoldDB" id="A0A9P8UFT5"/>
<dbReference type="GeneID" id="70129479"/>
<evidence type="ECO:0000256" key="1">
    <source>
        <dbReference type="SAM" id="MobiDB-lite"/>
    </source>
</evidence>